<reference evidence="12" key="1">
    <citation type="submission" date="2022-08" db="EMBL/GenBank/DDBJ databases">
        <title>Genomic Encyclopedia of Type Strains, Phase V (KMG-V): Genome sequencing to study the core and pangenomes of soil and plant-associated prokaryotes.</title>
        <authorList>
            <person name="Whitman W."/>
        </authorList>
    </citation>
    <scope>NUCLEOTIDE SEQUENCE</scope>
    <source>
        <strain evidence="10">0</strain>
        <strain evidence="12">SP2016B</strain>
        <strain evidence="13">SP2017</strain>
        <strain evidence="16">SP3002</strain>
        <strain evidence="14">SP3012</strain>
        <strain evidence="15">SP3026</strain>
        <strain evidence="11">SP3049</strain>
    </source>
</reference>
<dbReference type="Proteomes" id="UP001155010">
    <property type="component" value="Unassembled WGS sequence"/>
</dbReference>
<dbReference type="OMA" id="RAITWWM"/>
<dbReference type="EMBL" id="JANUAE010000010">
    <property type="protein sequence ID" value="MCS3711079.1"/>
    <property type="molecule type" value="Genomic_DNA"/>
</dbReference>
<dbReference type="Proteomes" id="UP001155110">
    <property type="component" value="Unassembled WGS sequence"/>
</dbReference>
<evidence type="ECO:0000313" key="14">
    <source>
        <dbReference type="EMBL" id="MCS4036758.1"/>
    </source>
</evidence>
<comment type="similarity">
    <text evidence="1 8">Belongs to the cytidylate kinase family. Type 1 subfamily.</text>
</comment>
<keyword evidence="8" id="KW-0963">Cytoplasm</keyword>
<keyword evidence="3 8" id="KW-0547">Nucleotide-binding</keyword>
<dbReference type="GeneID" id="83728717"/>
<dbReference type="GO" id="GO:0036431">
    <property type="term" value="F:dCMP kinase activity"/>
    <property type="evidence" value="ECO:0007669"/>
    <property type="project" value="InterPro"/>
</dbReference>
<dbReference type="EMBL" id="JANUBL010000007">
    <property type="protein sequence ID" value="MCS4122607.1"/>
    <property type="molecule type" value="Genomic_DNA"/>
</dbReference>
<dbReference type="AlphaFoldDB" id="A0A840DDD5"/>
<evidence type="ECO:0000256" key="8">
    <source>
        <dbReference type="HAMAP-Rule" id="MF_00238"/>
    </source>
</evidence>
<evidence type="ECO:0000313" key="12">
    <source>
        <dbReference type="EMBL" id="MCS3865946.1"/>
    </source>
</evidence>
<dbReference type="GO" id="GO:0005524">
    <property type="term" value="F:ATP binding"/>
    <property type="evidence" value="ECO:0007669"/>
    <property type="project" value="UniProtKB-UniRule"/>
</dbReference>
<dbReference type="RefSeq" id="WP_011404530.1">
    <property type="nucleotide sequence ID" value="NZ_CALTRY010000015.1"/>
</dbReference>
<dbReference type="SUPFAM" id="SSF52540">
    <property type="entry name" value="P-loop containing nucleoside triphosphate hydrolases"/>
    <property type="match status" value="1"/>
</dbReference>
<keyword evidence="5 8" id="KW-0067">ATP-binding</keyword>
<comment type="caution">
    <text evidence="12">The sequence shown here is derived from an EMBL/GenBank/DDBJ whole genome shotgun (WGS) entry which is preliminary data.</text>
</comment>
<dbReference type="Proteomes" id="UP001155040">
    <property type="component" value="Unassembled WGS sequence"/>
</dbReference>
<dbReference type="InterPro" id="IPR003136">
    <property type="entry name" value="Cytidylate_kin"/>
</dbReference>
<dbReference type="EMBL" id="JANTYZ010000007">
    <property type="protein sequence ID" value="MCS3865946.1"/>
    <property type="molecule type" value="Genomic_DNA"/>
</dbReference>
<dbReference type="InterPro" id="IPR011994">
    <property type="entry name" value="Cytidylate_kinase_dom"/>
</dbReference>
<dbReference type="InterPro" id="IPR027417">
    <property type="entry name" value="P-loop_NTPase"/>
</dbReference>
<evidence type="ECO:0000256" key="6">
    <source>
        <dbReference type="ARBA" id="ARBA00047615"/>
    </source>
</evidence>
<evidence type="ECO:0000313" key="13">
    <source>
        <dbReference type="EMBL" id="MCS3953222.1"/>
    </source>
</evidence>
<dbReference type="EMBL" id="JANUBF010000010">
    <property type="protein sequence ID" value="MCS4036758.1"/>
    <property type="molecule type" value="Genomic_DNA"/>
</dbReference>
<keyword evidence="4 8" id="KW-0418">Kinase</keyword>
<dbReference type="EMBL" id="JANUBB010000019">
    <property type="protein sequence ID" value="MCS3953222.1"/>
    <property type="molecule type" value="Genomic_DNA"/>
</dbReference>
<proteinExistence type="inferred from homology"/>
<dbReference type="EMBL" id="JANTZM010000012">
    <property type="protein sequence ID" value="MCS4158540.1"/>
    <property type="molecule type" value="Genomic_DNA"/>
</dbReference>
<evidence type="ECO:0000313" key="11">
    <source>
        <dbReference type="EMBL" id="MCS3711079.1"/>
    </source>
</evidence>
<gene>
    <name evidence="8" type="primary">cmk</name>
    <name evidence="15" type="ORF">GGP45_002971</name>
    <name evidence="11" type="ORF">GGP61_002705</name>
    <name evidence="10" type="ORF">GGP71_000497</name>
    <name evidence="12" type="ORF">GGP82_002510</name>
    <name evidence="13" type="ORF">GGP83_003197</name>
    <name evidence="16" type="ORF">GGP99_002512</name>
    <name evidence="14" type="ORF">GGQ01_001823</name>
</gene>
<dbReference type="GO" id="GO:0006220">
    <property type="term" value="P:pyrimidine nucleotide metabolic process"/>
    <property type="evidence" value="ECO:0007669"/>
    <property type="project" value="UniProtKB-UniRule"/>
</dbReference>
<sequence length="227" mass="25011">MIVTIDGPAGSGKSTTAQRAAARLEYVYLDTGAMYRAVALGFLRAEAPATRSGAEAVLPSLTVDVEYRGDTMQVFLGDDAVTDRIRSAEVGRVVSDISTLAPVREYMVEQQRRIGRAQADRHGGVVLDGRDTGTVVFPKAPVKIFMVADIDERARRRLQEYEAAGEEVTFEEVRAEIEQRDQQDRTRDIAPLRRADDAIVFDTTDCTIAEQVDFVVDRVKAQDGRGT</sequence>
<dbReference type="EC" id="2.7.4.25" evidence="8"/>
<name>A0A840DDD5_9BACT</name>
<dbReference type="HAMAP" id="MF_00238">
    <property type="entry name" value="Cytidyl_kinase_type1"/>
    <property type="match status" value="1"/>
</dbReference>
<dbReference type="Proteomes" id="UP001155027">
    <property type="component" value="Unassembled WGS sequence"/>
</dbReference>
<organism evidence="12 17">
    <name type="scientific">Salinibacter ruber</name>
    <dbReference type="NCBI Taxonomy" id="146919"/>
    <lineage>
        <taxon>Bacteria</taxon>
        <taxon>Pseudomonadati</taxon>
        <taxon>Rhodothermota</taxon>
        <taxon>Rhodothermia</taxon>
        <taxon>Rhodothermales</taxon>
        <taxon>Salinibacteraceae</taxon>
        <taxon>Salinibacter</taxon>
    </lineage>
</organism>
<dbReference type="EMBL" id="JANUAU010000001">
    <property type="protein sequence ID" value="MCS3676601.1"/>
    <property type="molecule type" value="Genomic_DNA"/>
</dbReference>
<evidence type="ECO:0000313" key="17">
    <source>
        <dbReference type="Proteomes" id="UP001155034"/>
    </source>
</evidence>
<feature type="binding site" evidence="8">
    <location>
        <begin position="7"/>
        <end position="15"/>
    </location>
    <ligand>
        <name>ATP</name>
        <dbReference type="ChEBI" id="CHEBI:30616"/>
    </ligand>
</feature>
<dbReference type="NCBIfam" id="TIGR00017">
    <property type="entry name" value="cmk"/>
    <property type="match status" value="1"/>
</dbReference>
<evidence type="ECO:0000256" key="1">
    <source>
        <dbReference type="ARBA" id="ARBA00009427"/>
    </source>
</evidence>
<evidence type="ECO:0000256" key="2">
    <source>
        <dbReference type="ARBA" id="ARBA00022679"/>
    </source>
</evidence>
<evidence type="ECO:0000313" key="16">
    <source>
        <dbReference type="EMBL" id="MCS4158540.1"/>
    </source>
</evidence>
<dbReference type="CDD" id="cd02020">
    <property type="entry name" value="CMPK"/>
    <property type="match status" value="1"/>
</dbReference>
<evidence type="ECO:0000256" key="3">
    <source>
        <dbReference type="ARBA" id="ARBA00022741"/>
    </source>
</evidence>
<dbReference type="Gene3D" id="3.40.50.300">
    <property type="entry name" value="P-loop containing nucleotide triphosphate hydrolases"/>
    <property type="match status" value="1"/>
</dbReference>
<comment type="subcellular location">
    <subcellularLocation>
        <location evidence="8">Cytoplasm</location>
    </subcellularLocation>
</comment>
<evidence type="ECO:0000259" key="9">
    <source>
        <dbReference type="Pfam" id="PF02224"/>
    </source>
</evidence>
<evidence type="ECO:0000256" key="7">
    <source>
        <dbReference type="ARBA" id="ARBA00048478"/>
    </source>
</evidence>
<accession>A0A840DDD5</accession>
<comment type="catalytic activity">
    <reaction evidence="7 8">
        <text>CMP + ATP = CDP + ADP</text>
        <dbReference type="Rhea" id="RHEA:11600"/>
        <dbReference type="ChEBI" id="CHEBI:30616"/>
        <dbReference type="ChEBI" id="CHEBI:58069"/>
        <dbReference type="ChEBI" id="CHEBI:60377"/>
        <dbReference type="ChEBI" id="CHEBI:456216"/>
        <dbReference type="EC" id="2.7.4.25"/>
    </reaction>
</comment>
<evidence type="ECO:0000313" key="15">
    <source>
        <dbReference type="EMBL" id="MCS4122607.1"/>
    </source>
</evidence>
<dbReference type="Proteomes" id="UP001155057">
    <property type="component" value="Unassembled WGS sequence"/>
</dbReference>
<evidence type="ECO:0000256" key="4">
    <source>
        <dbReference type="ARBA" id="ARBA00022777"/>
    </source>
</evidence>
<dbReference type="SMR" id="A0A840DDD5"/>
<protein>
    <recommendedName>
        <fullName evidence="8">Cytidylate kinase</fullName>
        <shortName evidence="8">CK</shortName>
        <ecNumber evidence="8">2.7.4.25</ecNumber>
    </recommendedName>
    <alternativeName>
        <fullName evidence="8">Cytidine monophosphate kinase</fullName>
        <shortName evidence="8">CMP kinase</shortName>
    </alternativeName>
</protein>
<dbReference type="Proteomes" id="UP001155034">
    <property type="component" value="Unassembled WGS sequence"/>
</dbReference>
<dbReference type="Pfam" id="PF02224">
    <property type="entry name" value="Cytidylate_kin"/>
    <property type="match status" value="1"/>
</dbReference>
<evidence type="ECO:0000313" key="10">
    <source>
        <dbReference type="EMBL" id="MCS3676601.1"/>
    </source>
</evidence>
<keyword evidence="2 8" id="KW-0808">Transferase</keyword>
<evidence type="ECO:0000256" key="5">
    <source>
        <dbReference type="ARBA" id="ARBA00022840"/>
    </source>
</evidence>
<dbReference type="GO" id="GO:0005737">
    <property type="term" value="C:cytoplasm"/>
    <property type="evidence" value="ECO:0007669"/>
    <property type="project" value="UniProtKB-SubCell"/>
</dbReference>
<comment type="catalytic activity">
    <reaction evidence="6 8">
        <text>dCMP + ATP = dCDP + ADP</text>
        <dbReference type="Rhea" id="RHEA:25094"/>
        <dbReference type="ChEBI" id="CHEBI:30616"/>
        <dbReference type="ChEBI" id="CHEBI:57566"/>
        <dbReference type="ChEBI" id="CHEBI:58593"/>
        <dbReference type="ChEBI" id="CHEBI:456216"/>
        <dbReference type="EC" id="2.7.4.25"/>
    </reaction>
</comment>
<dbReference type="Proteomes" id="UP001155144">
    <property type="component" value="Unassembled WGS sequence"/>
</dbReference>
<feature type="domain" description="Cytidylate kinase" evidence="9">
    <location>
        <begin position="3"/>
        <end position="220"/>
    </location>
</feature>